<gene>
    <name evidence="6" type="ORF">Adt_30193</name>
</gene>
<keyword evidence="3" id="KW-1133">Transmembrane helix</keyword>
<dbReference type="PANTHER" id="PTHR33021:SF356">
    <property type="entry name" value="MAVICYANIN"/>
    <property type="match status" value="1"/>
</dbReference>
<dbReference type="EMBL" id="JBFOLK010000009">
    <property type="protein sequence ID" value="KAL2485437.1"/>
    <property type="molecule type" value="Genomic_DNA"/>
</dbReference>
<dbReference type="PANTHER" id="PTHR33021">
    <property type="entry name" value="BLUE COPPER PROTEIN"/>
    <property type="match status" value="1"/>
</dbReference>
<keyword evidence="4" id="KW-0732">Signal</keyword>
<dbReference type="InterPro" id="IPR008972">
    <property type="entry name" value="Cupredoxin"/>
</dbReference>
<keyword evidence="1" id="KW-0479">Metal-binding</keyword>
<evidence type="ECO:0000256" key="1">
    <source>
        <dbReference type="ARBA" id="ARBA00022723"/>
    </source>
</evidence>
<dbReference type="PROSITE" id="PS51485">
    <property type="entry name" value="PHYTOCYANIN"/>
    <property type="match status" value="1"/>
</dbReference>
<keyword evidence="2" id="KW-0325">Glycoprotein</keyword>
<keyword evidence="3" id="KW-0812">Transmembrane</keyword>
<dbReference type="SUPFAM" id="SSF49503">
    <property type="entry name" value="Cupredoxins"/>
    <property type="match status" value="1"/>
</dbReference>
<dbReference type="Proteomes" id="UP001604336">
    <property type="component" value="Unassembled WGS sequence"/>
</dbReference>
<evidence type="ECO:0000313" key="7">
    <source>
        <dbReference type="Proteomes" id="UP001604336"/>
    </source>
</evidence>
<comment type="caution">
    <text evidence="6">The sequence shown here is derived from an EMBL/GenBank/DDBJ whole genome shotgun (WGS) entry which is preliminary data.</text>
</comment>
<evidence type="ECO:0000256" key="4">
    <source>
        <dbReference type="SAM" id="SignalP"/>
    </source>
</evidence>
<dbReference type="InterPro" id="IPR039391">
    <property type="entry name" value="Phytocyanin-like"/>
</dbReference>
<feature type="chain" id="PRO_5044844623" evidence="4">
    <location>
        <begin position="24"/>
        <end position="175"/>
    </location>
</feature>
<protein>
    <submittedName>
        <fullName evidence="6">Cupredoxin superfamily protein</fullName>
    </submittedName>
</protein>
<dbReference type="CDD" id="cd04216">
    <property type="entry name" value="Phytocyanin"/>
    <property type="match status" value="1"/>
</dbReference>
<feature type="transmembrane region" description="Helical" evidence="3">
    <location>
        <begin position="154"/>
        <end position="172"/>
    </location>
</feature>
<reference evidence="7" key="1">
    <citation type="submission" date="2024-07" db="EMBL/GenBank/DDBJ databases">
        <title>Two chromosome-level genome assemblies of Korean endemic species Abeliophyllum distichum and Forsythia ovata (Oleaceae).</title>
        <authorList>
            <person name="Jang H."/>
        </authorList>
    </citation>
    <scope>NUCLEOTIDE SEQUENCE [LARGE SCALE GENOMIC DNA]</scope>
</reference>
<dbReference type="Gene3D" id="2.60.40.420">
    <property type="entry name" value="Cupredoxins - blue copper proteins"/>
    <property type="match status" value="1"/>
</dbReference>
<keyword evidence="3" id="KW-0472">Membrane</keyword>
<keyword evidence="7" id="KW-1185">Reference proteome</keyword>
<evidence type="ECO:0000259" key="5">
    <source>
        <dbReference type="PROSITE" id="PS51485"/>
    </source>
</evidence>
<evidence type="ECO:0000313" key="6">
    <source>
        <dbReference type="EMBL" id="KAL2485437.1"/>
    </source>
</evidence>
<feature type="domain" description="Phytocyanin" evidence="5">
    <location>
        <begin position="24"/>
        <end position="124"/>
    </location>
</feature>
<feature type="signal peptide" evidence="4">
    <location>
        <begin position="1"/>
        <end position="23"/>
    </location>
</feature>
<organism evidence="6 7">
    <name type="scientific">Abeliophyllum distichum</name>
    <dbReference type="NCBI Taxonomy" id="126358"/>
    <lineage>
        <taxon>Eukaryota</taxon>
        <taxon>Viridiplantae</taxon>
        <taxon>Streptophyta</taxon>
        <taxon>Embryophyta</taxon>
        <taxon>Tracheophyta</taxon>
        <taxon>Spermatophyta</taxon>
        <taxon>Magnoliopsida</taxon>
        <taxon>eudicotyledons</taxon>
        <taxon>Gunneridae</taxon>
        <taxon>Pentapetalae</taxon>
        <taxon>asterids</taxon>
        <taxon>lamiids</taxon>
        <taxon>Lamiales</taxon>
        <taxon>Oleaceae</taxon>
        <taxon>Forsythieae</taxon>
        <taxon>Abeliophyllum</taxon>
    </lineage>
</organism>
<evidence type="ECO:0000256" key="2">
    <source>
        <dbReference type="ARBA" id="ARBA00023180"/>
    </source>
</evidence>
<dbReference type="AlphaFoldDB" id="A0ABD1RBN9"/>
<evidence type="ECO:0000256" key="3">
    <source>
        <dbReference type="SAM" id="Phobius"/>
    </source>
</evidence>
<dbReference type="InterPro" id="IPR003245">
    <property type="entry name" value="Phytocyanin_dom"/>
</dbReference>
<accession>A0ABD1RBN9</accession>
<dbReference type="GO" id="GO:0046872">
    <property type="term" value="F:metal ion binding"/>
    <property type="evidence" value="ECO:0007669"/>
    <property type="project" value="UniProtKB-KW"/>
</dbReference>
<name>A0ABD1RBN9_9LAMI</name>
<proteinExistence type="predicted"/>
<dbReference type="Pfam" id="PF02298">
    <property type="entry name" value="Cu_bind_like"/>
    <property type="match status" value="1"/>
</dbReference>
<sequence>MSFIKASSVFLLMISALFGASMAAVYQVGDSDGWNAFGTDYKKWAATKNFQVGDSIVFNYNPQFHNVVQVSKQDYDTCTSSSPLSIFNSGSDSIPLPTSRDYYFICGFQGNCQAGQKVSTPVGNSVSTGSGQNLPPPHLSQYDPTMTYGGSCPLSSGNLGLLIMVGSLLLAFQLH</sequence>
<dbReference type="FunFam" id="2.60.40.420:FF:000003">
    <property type="entry name" value="Blue copper"/>
    <property type="match status" value="1"/>
</dbReference>